<protein>
    <submittedName>
        <fullName evidence="1">Uncharacterized protein</fullName>
    </submittedName>
</protein>
<reference evidence="1" key="2">
    <citation type="submission" date="2020-11" db="EMBL/GenBank/DDBJ databases">
        <authorList>
            <person name="McCartney M.A."/>
            <person name="Auch B."/>
            <person name="Kono T."/>
            <person name="Mallez S."/>
            <person name="Becker A."/>
            <person name="Gohl D.M."/>
            <person name="Silverstein K.A.T."/>
            <person name="Koren S."/>
            <person name="Bechman K.B."/>
            <person name="Herman A."/>
            <person name="Abrahante J.E."/>
            <person name="Garbe J."/>
        </authorList>
    </citation>
    <scope>NUCLEOTIDE SEQUENCE</scope>
    <source>
        <strain evidence="1">Duluth1</strain>
        <tissue evidence="1">Whole animal</tissue>
    </source>
</reference>
<reference evidence="1" key="1">
    <citation type="journal article" date="2019" name="bioRxiv">
        <title>The Genome of the Zebra Mussel, Dreissena polymorpha: A Resource for Invasive Species Research.</title>
        <authorList>
            <person name="McCartney M.A."/>
            <person name="Auch B."/>
            <person name="Kono T."/>
            <person name="Mallez S."/>
            <person name="Zhang Y."/>
            <person name="Obille A."/>
            <person name="Becker A."/>
            <person name="Abrahante J.E."/>
            <person name="Garbe J."/>
            <person name="Badalamenti J.P."/>
            <person name="Herman A."/>
            <person name="Mangelson H."/>
            <person name="Liachko I."/>
            <person name="Sullivan S."/>
            <person name="Sone E.D."/>
            <person name="Koren S."/>
            <person name="Silverstein K.A.T."/>
            <person name="Beckman K.B."/>
            <person name="Gohl D.M."/>
        </authorList>
    </citation>
    <scope>NUCLEOTIDE SEQUENCE</scope>
    <source>
        <strain evidence="1">Duluth1</strain>
        <tissue evidence="1">Whole animal</tissue>
    </source>
</reference>
<dbReference type="AlphaFoldDB" id="A0A9D4DKL5"/>
<evidence type="ECO:0000313" key="2">
    <source>
        <dbReference type="Proteomes" id="UP000828390"/>
    </source>
</evidence>
<name>A0A9D4DKL5_DREPO</name>
<accession>A0A9D4DKL5</accession>
<organism evidence="1 2">
    <name type="scientific">Dreissena polymorpha</name>
    <name type="common">Zebra mussel</name>
    <name type="synonym">Mytilus polymorpha</name>
    <dbReference type="NCBI Taxonomy" id="45954"/>
    <lineage>
        <taxon>Eukaryota</taxon>
        <taxon>Metazoa</taxon>
        <taxon>Spiralia</taxon>
        <taxon>Lophotrochozoa</taxon>
        <taxon>Mollusca</taxon>
        <taxon>Bivalvia</taxon>
        <taxon>Autobranchia</taxon>
        <taxon>Heteroconchia</taxon>
        <taxon>Euheterodonta</taxon>
        <taxon>Imparidentia</taxon>
        <taxon>Neoheterodontei</taxon>
        <taxon>Myida</taxon>
        <taxon>Dreissenoidea</taxon>
        <taxon>Dreissenidae</taxon>
        <taxon>Dreissena</taxon>
    </lineage>
</organism>
<gene>
    <name evidence="1" type="ORF">DPMN_185004</name>
</gene>
<evidence type="ECO:0000313" key="1">
    <source>
        <dbReference type="EMBL" id="KAH3750481.1"/>
    </source>
</evidence>
<dbReference type="EMBL" id="JAIWYP010000010">
    <property type="protein sequence ID" value="KAH3750481.1"/>
    <property type="molecule type" value="Genomic_DNA"/>
</dbReference>
<proteinExistence type="predicted"/>
<dbReference type="Proteomes" id="UP000828390">
    <property type="component" value="Unassembled WGS sequence"/>
</dbReference>
<sequence length="50" mass="5699">MVRVSDYHSGGRGFDPPLELRIFTIMAMRQTRTVIQNVGVSFLMASRSRL</sequence>
<keyword evidence="2" id="KW-1185">Reference proteome</keyword>
<comment type="caution">
    <text evidence="1">The sequence shown here is derived from an EMBL/GenBank/DDBJ whole genome shotgun (WGS) entry which is preliminary data.</text>
</comment>